<reference evidence="2" key="1">
    <citation type="submission" date="2018-10" db="EMBL/GenBank/DDBJ databases">
        <title>Hidden diversity of soil giant viruses.</title>
        <authorList>
            <person name="Schulz F."/>
            <person name="Alteio L."/>
            <person name="Goudeau D."/>
            <person name="Ryan E.M."/>
            <person name="Malmstrom R.R."/>
            <person name="Blanchard J."/>
            <person name="Woyke T."/>
        </authorList>
    </citation>
    <scope>NUCLEOTIDE SEQUENCE</scope>
    <source>
        <strain evidence="2">GAV1</strain>
    </source>
</reference>
<evidence type="ECO:0000256" key="1">
    <source>
        <dbReference type="SAM" id="MobiDB-lite"/>
    </source>
</evidence>
<feature type="region of interest" description="Disordered" evidence="1">
    <location>
        <begin position="246"/>
        <end position="315"/>
    </location>
</feature>
<organism evidence="2">
    <name type="scientific">Gaeavirus sp</name>
    <dbReference type="NCBI Taxonomy" id="2487767"/>
    <lineage>
        <taxon>Viruses</taxon>
        <taxon>Varidnaviria</taxon>
        <taxon>Bamfordvirae</taxon>
        <taxon>Nucleocytoviricota</taxon>
        <taxon>Megaviricetes</taxon>
        <taxon>Imitervirales</taxon>
        <taxon>Mimiviridae</taxon>
        <taxon>Klosneuvirinae</taxon>
    </lineage>
</organism>
<sequence length="315" mass="36691">MDNYYFIAGKDNLENISKLEISDVFDVKDKTGRRLILSKLQYNNAKFYIETNFLKVLSIDVPKNRIILELDQYTENLLSTIDDKCINLISELFDDNDKLRNIEINIESELSFRTLVQSQAQAQAQEKSFQVQVQVQSQSKTTKLYIDLDTNIILNNDNININSIKPNDMLRTLIGIESINLYPAESVCFTRTYCHMAEIYRSNLIKLEKRININNYSFSSDIKSIFKEEIILEDQSFDFTKTEVEIEQEHEHEHEPKSSDSSTHHQTLNSNMETIQEDTEEPTTSTEPSKPKTTRKYNKKIQPKHQATTRKKKTA</sequence>
<evidence type="ECO:0000313" key="2">
    <source>
        <dbReference type="EMBL" id="AYV80032.1"/>
    </source>
</evidence>
<dbReference type="EMBL" id="MK072204">
    <property type="protein sequence ID" value="AYV80032.1"/>
    <property type="molecule type" value="Genomic_DNA"/>
</dbReference>
<proteinExistence type="predicted"/>
<feature type="compositionally biased region" description="Basic residues" evidence="1">
    <location>
        <begin position="292"/>
        <end position="315"/>
    </location>
</feature>
<accession>A0A3G4ZYS0</accession>
<feature type="compositionally biased region" description="Basic and acidic residues" evidence="1">
    <location>
        <begin position="246"/>
        <end position="258"/>
    </location>
</feature>
<feature type="compositionally biased region" description="Polar residues" evidence="1">
    <location>
        <begin position="259"/>
        <end position="274"/>
    </location>
</feature>
<name>A0A3G4ZYS0_9VIRU</name>
<protein>
    <submittedName>
        <fullName evidence="2">Uncharacterized protein</fullName>
    </submittedName>
</protein>
<gene>
    <name evidence="2" type="ORF">Gaeavirus6_7</name>
</gene>